<feature type="domain" description="Prospero" evidence="7">
    <location>
        <begin position="2"/>
        <end position="75"/>
    </location>
</feature>
<evidence type="ECO:0000259" key="7">
    <source>
        <dbReference type="PROSITE" id="PS51818"/>
    </source>
</evidence>
<dbReference type="Pfam" id="PF05044">
    <property type="entry name" value="HPD"/>
    <property type="match status" value="1"/>
</dbReference>
<dbReference type="SUPFAM" id="SSF46689">
    <property type="entry name" value="Homeodomain-like"/>
    <property type="match status" value="1"/>
</dbReference>
<dbReference type="PANTHER" id="PTHR12198">
    <property type="entry name" value="HOMEOBOX PROTEIN PROSPERO/PROX-1/CEH-26"/>
    <property type="match status" value="1"/>
</dbReference>
<evidence type="ECO:0000256" key="4">
    <source>
        <dbReference type="ARBA" id="ARBA00023155"/>
    </source>
</evidence>
<accession>A0A4Z2IDZ8</accession>
<dbReference type="InterPro" id="IPR037131">
    <property type="entry name" value="Homeo_prospero_dom_sf"/>
</dbReference>
<sequence length="75" mass="8637">MHEGLTPSHLKKAKLMFFYTRYPSSNVLKTFFPDVKRYRRGGTGSTGESNLRMEAADFRLPFRQPLLAAVGYDHQ</sequence>
<dbReference type="AlphaFoldDB" id="A0A4Z2IDZ8"/>
<keyword evidence="9" id="KW-1185">Reference proteome</keyword>
<comment type="subcellular location">
    <subcellularLocation>
        <location evidence="1">Nucleus</location>
    </subcellularLocation>
</comment>
<reference evidence="8 9" key="1">
    <citation type="submission" date="2019-03" db="EMBL/GenBank/DDBJ databases">
        <title>First draft genome of Liparis tanakae, snailfish: a comprehensive survey of snailfish specific genes.</title>
        <authorList>
            <person name="Kim W."/>
            <person name="Song I."/>
            <person name="Jeong J.-H."/>
            <person name="Kim D."/>
            <person name="Kim S."/>
            <person name="Ryu S."/>
            <person name="Song J.Y."/>
            <person name="Lee S.K."/>
        </authorList>
    </citation>
    <scope>NUCLEOTIDE SEQUENCE [LARGE SCALE GENOMIC DNA]</scope>
    <source>
        <tissue evidence="8">Muscle</tissue>
    </source>
</reference>
<dbReference type="EMBL" id="SRLO01000094">
    <property type="protein sequence ID" value="TNN76309.1"/>
    <property type="molecule type" value="Genomic_DNA"/>
</dbReference>
<dbReference type="InterPro" id="IPR009057">
    <property type="entry name" value="Homeodomain-like_sf"/>
</dbReference>
<name>A0A4Z2IDZ8_9TELE</name>
<dbReference type="Gene3D" id="1.10.10.500">
    <property type="entry name" value="Homeo-prospero domain"/>
    <property type="match status" value="1"/>
</dbReference>
<dbReference type="InterPro" id="IPR023082">
    <property type="entry name" value="Homeo_prospero_dom"/>
</dbReference>
<keyword evidence="2" id="KW-0805">Transcription regulation</keyword>
<dbReference type="GO" id="GO:0007399">
    <property type="term" value="P:nervous system development"/>
    <property type="evidence" value="ECO:0007669"/>
    <property type="project" value="UniProtKB-ARBA"/>
</dbReference>
<gene>
    <name evidence="8" type="primary">Prox1_3</name>
    <name evidence="8" type="ORF">EYF80_013388</name>
</gene>
<keyword evidence="5" id="KW-0804">Transcription</keyword>
<organism evidence="8 9">
    <name type="scientific">Liparis tanakae</name>
    <name type="common">Tanaka's snailfish</name>
    <dbReference type="NCBI Taxonomy" id="230148"/>
    <lineage>
        <taxon>Eukaryota</taxon>
        <taxon>Metazoa</taxon>
        <taxon>Chordata</taxon>
        <taxon>Craniata</taxon>
        <taxon>Vertebrata</taxon>
        <taxon>Euteleostomi</taxon>
        <taxon>Actinopterygii</taxon>
        <taxon>Neopterygii</taxon>
        <taxon>Teleostei</taxon>
        <taxon>Neoteleostei</taxon>
        <taxon>Acanthomorphata</taxon>
        <taxon>Eupercaria</taxon>
        <taxon>Perciformes</taxon>
        <taxon>Cottioidei</taxon>
        <taxon>Cottales</taxon>
        <taxon>Liparidae</taxon>
        <taxon>Liparis</taxon>
    </lineage>
</organism>
<comment type="caution">
    <text evidence="8">The sequence shown here is derived from an EMBL/GenBank/DDBJ whole genome shotgun (WGS) entry which is preliminary data.</text>
</comment>
<evidence type="ECO:0000313" key="9">
    <source>
        <dbReference type="Proteomes" id="UP000314294"/>
    </source>
</evidence>
<dbReference type="GO" id="GO:0005634">
    <property type="term" value="C:nucleus"/>
    <property type="evidence" value="ECO:0007669"/>
    <property type="project" value="UniProtKB-SubCell"/>
</dbReference>
<evidence type="ECO:0000313" key="8">
    <source>
        <dbReference type="EMBL" id="TNN76309.1"/>
    </source>
</evidence>
<dbReference type="GO" id="GO:0000978">
    <property type="term" value="F:RNA polymerase II cis-regulatory region sequence-specific DNA binding"/>
    <property type="evidence" value="ECO:0007669"/>
    <property type="project" value="TreeGrafter"/>
</dbReference>
<protein>
    <submittedName>
        <fullName evidence="8">Prospero homeobox protein 1</fullName>
    </submittedName>
</protein>
<dbReference type="PANTHER" id="PTHR12198:SF9">
    <property type="entry name" value="PROSPERO HOMEOBOX PROTEIN 2"/>
    <property type="match status" value="1"/>
</dbReference>
<evidence type="ECO:0000256" key="6">
    <source>
        <dbReference type="ARBA" id="ARBA00023242"/>
    </source>
</evidence>
<keyword evidence="6" id="KW-0539">Nucleus</keyword>
<evidence type="ECO:0000256" key="5">
    <source>
        <dbReference type="ARBA" id="ARBA00023163"/>
    </source>
</evidence>
<dbReference type="InterPro" id="IPR039350">
    <property type="entry name" value="Prospero_homeodomain"/>
</dbReference>
<evidence type="ECO:0000256" key="1">
    <source>
        <dbReference type="ARBA" id="ARBA00004123"/>
    </source>
</evidence>
<dbReference type="OrthoDB" id="10038576at2759"/>
<dbReference type="GO" id="GO:0048468">
    <property type="term" value="P:cell development"/>
    <property type="evidence" value="ECO:0007669"/>
    <property type="project" value="UniProtKB-ARBA"/>
</dbReference>
<evidence type="ECO:0000256" key="2">
    <source>
        <dbReference type="ARBA" id="ARBA00023015"/>
    </source>
</evidence>
<keyword evidence="4 8" id="KW-0371">Homeobox</keyword>
<dbReference type="PROSITE" id="PS51818">
    <property type="entry name" value="HOMEO_PROSPERO"/>
    <property type="match status" value="1"/>
</dbReference>
<keyword evidence="3 8" id="KW-0238">DNA-binding</keyword>
<proteinExistence type="predicted"/>
<dbReference type="Proteomes" id="UP000314294">
    <property type="component" value="Unassembled WGS sequence"/>
</dbReference>
<dbReference type="GO" id="GO:0000981">
    <property type="term" value="F:DNA-binding transcription factor activity, RNA polymerase II-specific"/>
    <property type="evidence" value="ECO:0007669"/>
    <property type="project" value="TreeGrafter"/>
</dbReference>
<evidence type="ECO:0000256" key="3">
    <source>
        <dbReference type="ARBA" id="ARBA00023125"/>
    </source>
</evidence>